<dbReference type="RefSeq" id="WP_052166712.1">
    <property type="nucleotide sequence ID" value="NZ_BMCM01000002.1"/>
</dbReference>
<keyword evidence="2 6" id="KW-0812">Transmembrane</keyword>
<dbReference type="SUPFAM" id="SSF51306">
    <property type="entry name" value="LexA/Signal peptidase"/>
    <property type="match status" value="1"/>
</dbReference>
<dbReference type="PANTHER" id="PTHR10806">
    <property type="entry name" value="SIGNAL PEPTIDASE COMPLEX CATALYTIC SUBUNIT SEC11"/>
    <property type="match status" value="1"/>
</dbReference>
<dbReference type="InterPro" id="IPR019533">
    <property type="entry name" value="Peptidase_S26"/>
</dbReference>
<dbReference type="InterPro" id="IPR001733">
    <property type="entry name" value="Peptidase_S26B"/>
</dbReference>
<accession>A0ABQ1RS09</accession>
<protein>
    <recommendedName>
        <fullName evidence="5">Signal peptidase I</fullName>
        <ecNumber evidence="5">3.4.21.89</ecNumber>
    </recommendedName>
</protein>
<dbReference type="PROSITE" id="PS51257">
    <property type="entry name" value="PROKAR_LIPOPROTEIN"/>
    <property type="match status" value="1"/>
</dbReference>
<gene>
    <name evidence="7" type="ORF">GCM10007269_17970</name>
</gene>
<evidence type="ECO:0000256" key="4">
    <source>
        <dbReference type="ARBA" id="ARBA00023136"/>
    </source>
</evidence>
<feature type="transmembrane region" description="Helical" evidence="6">
    <location>
        <begin position="136"/>
        <end position="158"/>
    </location>
</feature>
<dbReference type="PRINTS" id="PR00728">
    <property type="entry name" value="SIGNALPTASE"/>
</dbReference>
<sequence length="174" mass="18251">MQALRRVAMAALWTLAAIGVACGVVWALTSLGFIKPLVVISGSMEPGIMTGDLIIDTRVPASDLVVGDVISLPSELTEDLVTHRIAAIEPAVDGGYTITMKGDNNDYTDALDYAVSGEVWQPSLQFSGWGTVLMRLTTPAVAVPLMVGLLGLLGLTMLTPPAARPRPAPKVARA</sequence>
<keyword evidence="8" id="KW-1185">Reference proteome</keyword>
<comment type="caution">
    <text evidence="7">The sequence shown here is derived from an EMBL/GenBank/DDBJ whole genome shotgun (WGS) entry which is preliminary data.</text>
</comment>
<dbReference type="NCBIfam" id="TIGR02228">
    <property type="entry name" value="sigpep_I_arch"/>
    <property type="match status" value="1"/>
</dbReference>
<dbReference type="CDD" id="cd06530">
    <property type="entry name" value="S26_SPase_I"/>
    <property type="match status" value="1"/>
</dbReference>
<keyword evidence="3 6" id="KW-1133">Transmembrane helix</keyword>
<evidence type="ECO:0000256" key="1">
    <source>
        <dbReference type="ARBA" id="ARBA00004370"/>
    </source>
</evidence>
<evidence type="ECO:0000256" key="2">
    <source>
        <dbReference type="ARBA" id="ARBA00022692"/>
    </source>
</evidence>
<dbReference type="PANTHER" id="PTHR10806:SF6">
    <property type="entry name" value="SIGNAL PEPTIDASE COMPLEX CATALYTIC SUBUNIT SEC11"/>
    <property type="match status" value="1"/>
</dbReference>
<dbReference type="EMBL" id="BMCM01000002">
    <property type="protein sequence ID" value="GGD75323.1"/>
    <property type="molecule type" value="Genomic_DNA"/>
</dbReference>
<organism evidence="7 8">
    <name type="scientific">Microbacterium murale</name>
    <dbReference type="NCBI Taxonomy" id="1081040"/>
    <lineage>
        <taxon>Bacteria</taxon>
        <taxon>Bacillati</taxon>
        <taxon>Actinomycetota</taxon>
        <taxon>Actinomycetes</taxon>
        <taxon>Micrococcales</taxon>
        <taxon>Microbacteriaceae</taxon>
        <taxon>Microbacterium</taxon>
    </lineage>
</organism>
<comment type="subcellular location">
    <subcellularLocation>
        <location evidence="1">Membrane</location>
    </subcellularLocation>
</comment>
<evidence type="ECO:0000313" key="8">
    <source>
        <dbReference type="Proteomes" id="UP000629365"/>
    </source>
</evidence>
<evidence type="ECO:0000256" key="3">
    <source>
        <dbReference type="ARBA" id="ARBA00022989"/>
    </source>
</evidence>
<dbReference type="EC" id="3.4.21.89" evidence="5"/>
<reference evidence="8" key="1">
    <citation type="journal article" date="2019" name="Int. J. Syst. Evol. Microbiol.">
        <title>The Global Catalogue of Microorganisms (GCM) 10K type strain sequencing project: providing services to taxonomists for standard genome sequencing and annotation.</title>
        <authorList>
            <consortium name="The Broad Institute Genomics Platform"/>
            <consortium name="The Broad Institute Genome Sequencing Center for Infectious Disease"/>
            <person name="Wu L."/>
            <person name="Ma J."/>
        </authorList>
    </citation>
    <scope>NUCLEOTIDE SEQUENCE [LARGE SCALE GENOMIC DNA]</scope>
    <source>
        <strain evidence="8">CCM 7640</strain>
    </source>
</reference>
<evidence type="ECO:0000313" key="7">
    <source>
        <dbReference type="EMBL" id="GGD75323.1"/>
    </source>
</evidence>
<feature type="transmembrane region" description="Helical" evidence="6">
    <location>
        <begin position="12"/>
        <end position="34"/>
    </location>
</feature>
<evidence type="ECO:0000256" key="5">
    <source>
        <dbReference type="NCBIfam" id="TIGR02228"/>
    </source>
</evidence>
<evidence type="ECO:0000256" key="6">
    <source>
        <dbReference type="SAM" id="Phobius"/>
    </source>
</evidence>
<name>A0ABQ1RS09_9MICO</name>
<dbReference type="Proteomes" id="UP000629365">
    <property type="component" value="Unassembled WGS sequence"/>
</dbReference>
<keyword evidence="4 6" id="KW-0472">Membrane</keyword>
<proteinExistence type="predicted"/>
<dbReference type="InterPro" id="IPR036286">
    <property type="entry name" value="LexA/Signal_pep-like_sf"/>
</dbReference>